<keyword evidence="1" id="KW-0472">Membrane</keyword>
<evidence type="ECO:0000256" key="1">
    <source>
        <dbReference type="SAM" id="Phobius"/>
    </source>
</evidence>
<reference evidence="2 3" key="1">
    <citation type="journal article" date="2022" name="Int. J. Syst. Evol. Microbiol.">
        <title>Flavobacterium ammonificans sp. nov. and Flavobacterium ammoniigenes sp. nov., ammonifying bacteria isolated from surface river water.</title>
        <authorList>
            <person name="Watanabe K."/>
            <person name="Kitamura T."/>
            <person name="Ogata Y."/>
            <person name="Shindo C."/>
            <person name="Suda W."/>
        </authorList>
    </citation>
    <scope>NUCLEOTIDE SEQUENCE [LARGE SCALE GENOMIC DNA]</scope>
    <source>
        <strain evidence="2 3">GENT11</strain>
    </source>
</reference>
<proteinExistence type="predicted"/>
<evidence type="ECO:0000313" key="2">
    <source>
        <dbReference type="EMBL" id="BDB53588.1"/>
    </source>
</evidence>
<keyword evidence="3" id="KW-1185">Reference proteome</keyword>
<feature type="transmembrane region" description="Helical" evidence="1">
    <location>
        <begin position="29"/>
        <end position="47"/>
    </location>
</feature>
<reference evidence="2 3" key="2">
    <citation type="journal article" date="2022" name="Microorganisms">
        <title>Complete Genome Sequences of Two Flavobacterium ammonificans Strains and a Flavobacterium ammoniigenes Strain of Ammonifying Bacterioplankton Isolated from Surface River Water.</title>
        <authorList>
            <person name="Suda W."/>
            <person name="Ogata Y."/>
            <person name="Shindo C."/>
            <person name="Watanabe K."/>
        </authorList>
    </citation>
    <scope>NUCLEOTIDE SEQUENCE [LARGE SCALE GENOMIC DNA]</scope>
    <source>
        <strain evidence="2 3">GENT11</strain>
    </source>
</reference>
<sequence length="62" mass="7059">MMKKIIIPMMLVAILIAFFEQQKTDGNVYIMAGAIVIFMYGMMRLSAKTPSKSQDKNEENVQ</sequence>
<dbReference type="Proteomes" id="UP001319865">
    <property type="component" value="Chromosome"/>
</dbReference>
<organism evidence="2 3">
    <name type="scientific">Flavobacterium ammonificans</name>
    <dbReference type="NCBI Taxonomy" id="1751056"/>
    <lineage>
        <taxon>Bacteria</taxon>
        <taxon>Pseudomonadati</taxon>
        <taxon>Bacteroidota</taxon>
        <taxon>Flavobacteriia</taxon>
        <taxon>Flavobacteriales</taxon>
        <taxon>Flavobacteriaceae</taxon>
        <taxon>Flavobacterium</taxon>
    </lineage>
</organism>
<gene>
    <name evidence="2" type="ORF">GENT11_19000</name>
</gene>
<name>A0ABN6KWR6_9FLAO</name>
<dbReference type="EMBL" id="AP025183">
    <property type="protein sequence ID" value="BDB53588.1"/>
    <property type="molecule type" value="Genomic_DNA"/>
</dbReference>
<accession>A0ABN6KWR6</accession>
<protein>
    <submittedName>
        <fullName evidence="2">Uncharacterized protein</fullName>
    </submittedName>
</protein>
<evidence type="ECO:0000313" key="3">
    <source>
        <dbReference type="Proteomes" id="UP001319865"/>
    </source>
</evidence>
<dbReference type="RefSeq" id="WP_229329893.1">
    <property type="nucleotide sequence ID" value="NZ_AP025183.1"/>
</dbReference>
<keyword evidence="1" id="KW-0812">Transmembrane</keyword>
<keyword evidence="1" id="KW-1133">Transmembrane helix</keyword>